<dbReference type="PATRIC" id="fig|889306.3.peg.3341"/>
<sequence length="204" mass="22814">MEQKNAWDKLKDRFSFSRDPTPNRKIQLIIVLVVAGMLLLILQNNQVEKPLLPSSPEASAVDEQTSADKSFRQMEKEIEHQLVDMLQVALGTKNVQVMVNVASSERKVYEKDQTLQHDQTSENNGEEHSTTDRQSSSSQLVTGNQSQSGPFISHIEKPTVLGVMIVAEGADQIKVKKWITEAVARVLDISTHRVAVIPVKQEES</sequence>
<dbReference type="Proteomes" id="UP000031938">
    <property type="component" value="Unassembled WGS sequence"/>
</dbReference>
<accession>A0A0C2VIN9</accession>
<organism evidence="3 4">
    <name type="scientific">Jeotgalibacillus soli</name>
    <dbReference type="NCBI Taxonomy" id="889306"/>
    <lineage>
        <taxon>Bacteria</taxon>
        <taxon>Bacillati</taxon>
        <taxon>Bacillota</taxon>
        <taxon>Bacilli</taxon>
        <taxon>Bacillales</taxon>
        <taxon>Caryophanaceae</taxon>
        <taxon>Jeotgalibacillus</taxon>
    </lineage>
</organism>
<keyword evidence="4" id="KW-1185">Reference proteome</keyword>
<evidence type="ECO:0000256" key="2">
    <source>
        <dbReference type="SAM" id="Phobius"/>
    </source>
</evidence>
<evidence type="ECO:0008006" key="5">
    <source>
        <dbReference type="Google" id="ProtNLM"/>
    </source>
</evidence>
<gene>
    <name evidence="3" type="ORF">KP78_33250</name>
</gene>
<dbReference type="OrthoDB" id="2381602at2"/>
<evidence type="ECO:0000313" key="3">
    <source>
        <dbReference type="EMBL" id="KIL44361.1"/>
    </source>
</evidence>
<dbReference type="AlphaFoldDB" id="A0A0C2VIN9"/>
<evidence type="ECO:0000313" key="4">
    <source>
        <dbReference type="Proteomes" id="UP000031938"/>
    </source>
</evidence>
<feature type="compositionally biased region" description="Polar residues" evidence="1">
    <location>
        <begin position="132"/>
        <end position="150"/>
    </location>
</feature>
<keyword evidence="2" id="KW-1133">Transmembrane helix</keyword>
<name>A0A0C2VIN9_9BACL</name>
<dbReference type="EMBL" id="JXRP01000019">
    <property type="protein sequence ID" value="KIL44361.1"/>
    <property type="molecule type" value="Genomic_DNA"/>
</dbReference>
<keyword evidence="2" id="KW-0472">Membrane</keyword>
<comment type="caution">
    <text evidence="3">The sequence shown here is derived from an EMBL/GenBank/DDBJ whole genome shotgun (WGS) entry which is preliminary data.</text>
</comment>
<feature type="region of interest" description="Disordered" evidence="1">
    <location>
        <begin position="108"/>
        <end position="152"/>
    </location>
</feature>
<reference evidence="3 4" key="1">
    <citation type="submission" date="2015-01" db="EMBL/GenBank/DDBJ databases">
        <title>Genome sequencing of Jeotgalibacillus soli.</title>
        <authorList>
            <person name="Goh K.M."/>
            <person name="Chan K.-G."/>
            <person name="Yaakop A.S."/>
            <person name="Ee R."/>
            <person name="Gan H.M."/>
            <person name="Chan C.S."/>
        </authorList>
    </citation>
    <scope>NUCLEOTIDE SEQUENCE [LARGE SCALE GENOMIC DNA]</scope>
    <source>
        <strain evidence="3 4">P9</strain>
    </source>
</reference>
<dbReference type="RefSeq" id="WP_052474868.1">
    <property type="nucleotide sequence ID" value="NZ_JXRP01000019.1"/>
</dbReference>
<keyword evidence="2" id="KW-0812">Transmembrane</keyword>
<protein>
    <recommendedName>
        <fullName evidence="5">Stage III sporulation protein AG</fullName>
    </recommendedName>
</protein>
<evidence type="ECO:0000256" key="1">
    <source>
        <dbReference type="SAM" id="MobiDB-lite"/>
    </source>
</evidence>
<proteinExistence type="predicted"/>
<feature type="transmembrane region" description="Helical" evidence="2">
    <location>
        <begin position="26"/>
        <end position="42"/>
    </location>
</feature>
<dbReference type="STRING" id="889306.KP78_33250"/>